<keyword evidence="10 12" id="KW-0326">Glycosidase</keyword>
<keyword evidence="11" id="KW-0624">Polysaccharide degradation</keyword>
<evidence type="ECO:0000259" key="16">
    <source>
        <dbReference type="PROSITE" id="PS51910"/>
    </source>
</evidence>
<dbReference type="FunFam" id="3.20.20.80:FF:000097">
    <property type="entry name" value="Probable chitinase 2"/>
    <property type="match status" value="1"/>
</dbReference>
<evidence type="ECO:0000313" key="18">
    <source>
        <dbReference type="Proteomes" id="UP000820818"/>
    </source>
</evidence>
<keyword evidence="7" id="KW-0146">Chitin degradation</keyword>
<comment type="caution">
    <text evidence="17">The sequence shown here is derived from an EMBL/GenBank/DDBJ whole genome shotgun (WGS) entry which is preliminary data.</text>
</comment>
<keyword evidence="8" id="KW-1015">Disulfide bond</keyword>
<feature type="region of interest" description="Disordered" evidence="13">
    <location>
        <begin position="430"/>
        <end position="450"/>
    </location>
</feature>
<dbReference type="EC" id="3.2.1.14" evidence="3"/>
<evidence type="ECO:0000256" key="10">
    <source>
        <dbReference type="ARBA" id="ARBA00023295"/>
    </source>
</evidence>
<dbReference type="Gene3D" id="3.10.50.10">
    <property type="match status" value="1"/>
</dbReference>
<protein>
    <recommendedName>
        <fullName evidence="3">chitinase</fullName>
        <ecNumber evidence="3">3.2.1.14</ecNumber>
    </recommendedName>
</protein>
<dbReference type="SUPFAM" id="SSF51445">
    <property type="entry name" value="(Trans)glycosidases"/>
    <property type="match status" value="1"/>
</dbReference>
<dbReference type="SUPFAM" id="SSF57625">
    <property type="entry name" value="Invertebrate chitin-binding proteins"/>
    <property type="match status" value="1"/>
</dbReference>
<dbReference type="Proteomes" id="UP000820818">
    <property type="component" value="Linkage Group LG7"/>
</dbReference>
<dbReference type="FunFam" id="3.10.50.10:FF:000004">
    <property type="entry name" value="Chitinase 5"/>
    <property type="match status" value="1"/>
</dbReference>
<dbReference type="PROSITE" id="PS51910">
    <property type="entry name" value="GH18_2"/>
    <property type="match status" value="1"/>
</dbReference>
<evidence type="ECO:0000313" key="17">
    <source>
        <dbReference type="EMBL" id="KAI9555765.1"/>
    </source>
</evidence>
<keyword evidence="4" id="KW-0147">Chitin-binding</keyword>
<evidence type="ECO:0000256" key="9">
    <source>
        <dbReference type="ARBA" id="ARBA00023277"/>
    </source>
</evidence>
<feature type="domain" description="GH18" evidence="16">
    <location>
        <begin position="29"/>
        <end position="401"/>
    </location>
</feature>
<dbReference type="Gene3D" id="3.20.20.80">
    <property type="entry name" value="Glycosidases"/>
    <property type="match status" value="1"/>
</dbReference>
<reference evidence="17 18" key="1">
    <citation type="submission" date="2022-05" db="EMBL/GenBank/DDBJ databases">
        <title>A multi-omics perspective on studying reproductive biology in Daphnia sinensis.</title>
        <authorList>
            <person name="Jia J."/>
        </authorList>
    </citation>
    <scope>NUCLEOTIDE SEQUENCE [LARGE SCALE GENOMIC DNA]</scope>
    <source>
        <strain evidence="17 18">WSL</strain>
    </source>
</reference>
<dbReference type="Pfam" id="PF01607">
    <property type="entry name" value="CBM_14"/>
    <property type="match status" value="1"/>
</dbReference>
<evidence type="ECO:0000256" key="4">
    <source>
        <dbReference type="ARBA" id="ARBA00022669"/>
    </source>
</evidence>
<dbReference type="SMART" id="SM00636">
    <property type="entry name" value="Glyco_18"/>
    <property type="match status" value="1"/>
</dbReference>
<evidence type="ECO:0000256" key="1">
    <source>
        <dbReference type="ARBA" id="ARBA00000822"/>
    </source>
</evidence>
<evidence type="ECO:0000256" key="7">
    <source>
        <dbReference type="ARBA" id="ARBA00023024"/>
    </source>
</evidence>
<feature type="signal peptide" evidence="14">
    <location>
        <begin position="1"/>
        <end position="19"/>
    </location>
</feature>
<organism evidence="17 18">
    <name type="scientific">Daphnia sinensis</name>
    <dbReference type="NCBI Taxonomy" id="1820382"/>
    <lineage>
        <taxon>Eukaryota</taxon>
        <taxon>Metazoa</taxon>
        <taxon>Ecdysozoa</taxon>
        <taxon>Arthropoda</taxon>
        <taxon>Crustacea</taxon>
        <taxon>Branchiopoda</taxon>
        <taxon>Diplostraca</taxon>
        <taxon>Cladocera</taxon>
        <taxon>Anomopoda</taxon>
        <taxon>Daphniidae</taxon>
        <taxon>Daphnia</taxon>
        <taxon>Daphnia similis group</taxon>
    </lineage>
</organism>
<dbReference type="FunFam" id="2.170.140.10:FF:000030">
    <property type="entry name" value="Uncharacterized protein"/>
    <property type="match status" value="1"/>
</dbReference>
<dbReference type="Gene3D" id="2.170.140.10">
    <property type="entry name" value="Chitin binding domain"/>
    <property type="match status" value="1"/>
</dbReference>
<dbReference type="AlphaFoldDB" id="A0AAD5PUL8"/>
<dbReference type="InterPro" id="IPR029070">
    <property type="entry name" value="Chitinase_insertion_sf"/>
</dbReference>
<evidence type="ECO:0000256" key="8">
    <source>
        <dbReference type="ARBA" id="ARBA00023157"/>
    </source>
</evidence>
<feature type="chain" id="PRO_5042271134" description="chitinase" evidence="14">
    <location>
        <begin position="20"/>
        <end position="516"/>
    </location>
</feature>
<dbReference type="GO" id="GO:0008843">
    <property type="term" value="F:endochitinase activity"/>
    <property type="evidence" value="ECO:0007669"/>
    <property type="project" value="UniProtKB-EC"/>
</dbReference>
<dbReference type="SMART" id="SM00494">
    <property type="entry name" value="ChtBD2"/>
    <property type="match status" value="1"/>
</dbReference>
<dbReference type="InterPro" id="IPR002557">
    <property type="entry name" value="Chitin-bd_dom"/>
</dbReference>
<comment type="similarity">
    <text evidence="2">Belongs to the glycosyl hydrolase 18 family. Chitinase class II subfamily.</text>
</comment>
<evidence type="ECO:0000256" key="6">
    <source>
        <dbReference type="ARBA" id="ARBA00022801"/>
    </source>
</evidence>
<dbReference type="InterPro" id="IPR011583">
    <property type="entry name" value="Chitinase_II/V-like_cat"/>
</dbReference>
<dbReference type="GO" id="GO:0008061">
    <property type="term" value="F:chitin binding"/>
    <property type="evidence" value="ECO:0007669"/>
    <property type="project" value="UniProtKB-KW"/>
</dbReference>
<dbReference type="PROSITE" id="PS01095">
    <property type="entry name" value="GH18_1"/>
    <property type="match status" value="1"/>
</dbReference>
<evidence type="ECO:0000256" key="13">
    <source>
        <dbReference type="SAM" id="MobiDB-lite"/>
    </source>
</evidence>
<evidence type="ECO:0000256" key="11">
    <source>
        <dbReference type="ARBA" id="ARBA00023326"/>
    </source>
</evidence>
<sequence length="516" mass="57041">MKLPIAVLVLVAFLNLSASVSVGSKAEKKKMVCYYGSWAVYRPGAGKFDVENLDPFICTHIIYGFAGLGYDNTIISLDPYNDLPENWGKGAMVRFTGLKNQNPELKAILAIGGWNEGSEKYSRMVSSPAERAKFTNSVVDFLLKYNFDGLDFDWEYPANRGGIPADKENFIYMIEELKTAFAPHGLLLTAAVSAGKTTIDTAYDVPAMSRILDQIHIMAYDFHGAWEDFTGHNSPLYSNPDIDYGDFLTFNQDFAVNYWLEKGADPTKLVLGMGLYGRGFILNNPANNGYYASANQPISAGPYTREPGIWGYNEICEKFAAEPGTWTVVVDPFYMSPYTYKGNQWIGYDDQDSLKTKAQYAASKGLGGAMVWSVETDDFHGTCHGTPFILIKTIYETLNGPIVYPTPPTGEPTLPTVTGPAPTGEFTTVGYSTTKDPRPTTTVTPPPNQTCQSEGYFPDPNDCAKYYLCVPNGSEWVVYYYECAAGTVFDPSINNCNFPYNVPGCENYPGKRDVQH</sequence>
<dbReference type="EMBL" id="WJBH02000007">
    <property type="protein sequence ID" value="KAI9555765.1"/>
    <property type="molecule type" value="Genomic_DNA"/>
</dbReference>
<evidence type="ECO:0000256" key="2">
    <source>
        <dbReference type="ARBA" id="ARBA00009121"/>
    </source>
</evidence>
<name>A0AAD5PUL8_9CRUS</name>
<keyword evidence="9" id="KW-0119">Carbohydrate metabolism</keyword>
<dbReference type="InterPro" id="IPR050314">
    <property type="entry name" value="Glycosyl_Hydrlase_18"/>
</dbReference>
<evidence type="ECO:0000256" key="3">
    <source>
        <dbReference type="ARBA" id="ARBA00012729"/>
    </source>
</evidence>
<evidence type="ECO:0000256" key="5">
    <source>
        <dbReference type="ARBA" id="ARBA00022729"/>
    </source>
</evidence>
<evidence type="ECO:0000259" key="15">
    <source>
        <dbReference type="PROSITE" id="PS50940"/>
    </source>
</evidence>
<dbReference type="SUPFAM" id="SSF54556">
    <property type="entry name" value="Chitinase insertion domain"/>
    <property type="match status" value="1"/>
</dbReference>
<comment type="catalytic activity">
    <reaction evidence="1">
        <text>Random endo-hydrolysis of N-acetyl-beta-D-glucosaminide (1-&gt;4)-beta-linkages in chitin and chitodextrins.</text>
        <dbReference type="EC" id="3.2.1.14"/>
    </reaction>
</comment>
<dbReference type="GO" id="GO:0006032">
    <property type="term" value="P:chitin catabolic process"/>
    <property type="evidence" value="ECO:0007669"/>
    <property type="project" value="UniProtKB-KW"/>
</dbReference>
<gene>
    <name evidence="17" type="ORF">GHT06_018281</name>
</gene>
<keyword evidence="6 12" id="KW-0378">Hydrolase</keyword>
<dbReference type="GO" id="GO:0000272">
    <property type="term" value="P:polysaccharide catabolic process"/>
    <property type="evidence" value="ECO:0007669"/>
    <property type="project" value="UniProtKB-KW"/>
</dbReference>
<dbReference type="InterPro" id="IPR001223">
    <property type="entry name" value="Glyco_hydro18_cat"/>
</dbReference>
<feature type="domain" description="Chitin-binding type-2" evidence="15">
    <location>
        <begin position="448"/>
        <end position="507"/>
    </location>
</feature>
<dbReference type="InterPro" id="IPR001579">
    <property type="entry name" value="Glyco_hydro_18_chit_AS"/>
</dbReference>
<evidence type="ECO:0000256" key="12">
    <source>
        <dbReference type="RuleBase" id="RU000489"/>
    </source>
</evidence>
<dbReference type="PANTHER" id="PTHR11177:SF360">
    <property type="entry name" value="CHITINASE 4-RELATED"/>
    <property type="match status" value="1"/>
</dbReference>
<dbReference type="PANTHER" id="PTHR11177">
    <property type="entry name" value="CHITINASE"/>
    <property type="match status" value="1"/>
</dbReference>
<dbReference type="InterPro" id="IPR017853">
    <property type="entry name" value="GH"/>
</dbReference>
<dbReference type="PROSITE" id="PS50940">
    <property type="entry name" value="CHIT_BIND_II"/>
    <property type="match status" value="1"/>
</dbReference>
<dbReference type="InterPro" id="IPR036508">
    <property type="entry name" value="Chitin-bd_dom_sf"/>
</dbReference>
<proteinExistence type="inferred from homology"/>
<evidence type="ECO:0000256" key="14">
    <source>
        <dbReference type="SAM" id="SignalP"/>
    </source>
</evidence>
<dbReference type="CDD" id="cd02872">
    <property type="entry name" value="GH18_chitolectin_chitotriosidase"/>
    <property type="match status" value="1"/>
</dbReference>
<dbReference type="Pfam" id="PF00704">
    <property type="entry name" value="Glyco_hydro_18"/>
    <property type="match status" value="1"/>
</dbReference>
<dbReference type="GO" id="GO:0005576">
    <property type="term" value="C:extracellular region"/>
    <property type="evidence" value="ECO:0007669"/>
    <property type="project" value="InterPro"/>
</dbReference>
<keyword evidence="5 14" id="KW-0732">Signal</keyword>
<accession>A0AAD5PUL8</accession>
<keyword evidence="18" id="KW-1185">Reference proteome</keyword>